<keyword evidence="1" id="KW-1133">Transmembrane helix</keyword>
<keyword evidence="1" id="KW-0812">Transmembrane</keyword>
<organism evidence="2 3">
    <name type="scientific">Tissierella carlieri</name>
    <dbReference type="NCBI Taxonomy" id="689904"/>
    <lineage>
        <taxon>Bacteria</taxon>
        <taxon>Bacillati</taxon>
        <taxon>Bacillota</taxon>
        <taxon>Tissierellia</taxon>
        <taxon>Tissierellales</taxon>
        <taxon>Tissierellaceae</taxon>
        <taxon>Tissierella</taxon>
    </lineage>
</organism>
<dbReference type="Pfam" id="PF09578">
    <property type="entry name" value="Spore_YabQ"/>
    <property type="match status" value="1"/>
</dbReference>
<accession>A0ABT1SFF4</accession>
<sequence>MDTSLILEIHMFFTAIYGGLIAGFIYDIYRTIRYFSKPSKFITYLGDLLLWTVIASVSFYVLIKINWGELRGYIILGFILGIFIYYKIFSKFIYTICIKIGGVIKKTTMGIISLILYPFKFLKSKSSPTFKKIKKVPIEIIRQTKKYKKIISTKK</sequence>
<dbReference type="EMBL" id="JANGAC010000019">
    <property type="protein sequence ID" value="MCQ4925223.1"/>
    <property type="molecule type" value="Genomic_DNA"/>
</dbReference>
<evidence type="ECO:0000313" key="3">
    <source>
        <dbReference type="Proteomes" id="UP001524478"/>
    </source>
</evidence>
<reference evidence="2 3" key="1">
    <citation type="submission" date="2022-06" db="EMBL/GenBank/DDBJ databases">
        <title>Isolation of gut microbiota from human fecal samples.</title>
        <authorList>
            <person name="Pamer E.G."/>
            <person name="Barat B."/>
            <person name="Waligurski E."/>
            <person name="Medina S."/>
            <person name="Paddock L."/>
            <person name="Mostad J."/>
        </authorList>
    </citation>
    <scope>NUCLEOTIDE SEQUENCE [LARGE SCALE GENOMIC DNA]</scope>
    <source>
        <strain evidence="2 3">DFI.7.95</strain>
    </source>
</reference>
<dbReference type="InterPro" id="IPR019074">
    <property type="entry name" value="YabQ"/>
</dbReference>
<feature type="transmembrane region" description="Helical" evidence="1">
    <location>
        <begin position="12"/>
        <end position="29"/>
    </location>
</feature>
<proteinExistence type="predicted"/>
<protein>
    <submittedName>
        <fullName evidence="2">Spore cortex biosynthesis protein YabQ</fullName>
    </submittedName>
</protein>
<dbReference type="NCBIfam" id="TIGR02893">
    <property type="entry name" value="spore_yabQ"/>
    <property type="match status" value="1"/>
</dbReference>
<evidence type="ECO:0000313" key="2">
    <source>
        <dbReference type="EMBL" id="MCQ4925223.1"/>
    </source>
</evidence>
<comment type="caution">
    <text evidence="2">The sequence shown here is derived from an EMBL/GenBank/DDBJ whole genome shotgun (WGS) entry which is preliminary data.</text>
</comment>
<dbReference type="Proteomes" id="UP001524478">
    <property type="component" value="Unassembled WGS sequence"/>
</dbReference>
<gene>
    <name evidence="2" type="ORF">NE686_19120</name>
</gene>
<feature type="transmembrane region" description="Helical" evidence="1">
    <location>
        <begin position="70"/>
        <end position="86"/>
    </location>
</feature>
<name>A0ABT1SFF4_9FIRM</name>
<dbReference type="RefSeq" id="WP_216560785.1">
    <property type="nucleotide sequence ID" value="NZ_JAHLOH010000043.1"/>
</dbReference>
<feature type="transmembrane region" description="Helical" evidence="1">
    <location>
        <begin position="41"/>
        <end position="63"/>
    </location>
</feature>
<keyword evidence="3" id="KW-1185">Reference proteome</keyword>
<keyword evidence="1" id="KW-0472">Membrane</keyword>
<evidence type="ECO:0000256" key="1">
    <source>
        <dbReference type="SAM" id="Phobius"/>
    </source>
</evidence>